<protein>
    <submittedName>
        <fullName evidence="1">Uncharacterized protein</fullName>
    </submittedName>
</protein>
<dbReference type="EMBL" id="CADILG010000047">
    <property type="protein sequence ID" value="CAB3913833.1"/>
    <property type="molecule type" value="Genomic_DNA"/>
</dbReference>
<reference evidence="1 2" key="1">
    <citation type="submission" date="2020-04" db="EMBL/GenBank/DDBJ databases">
        <authorList>
            <person name="De Canck E."/>
        </authorList>
    </citation>
    <scope>NUCLEOTIDE SEQUENCE [LARGE SCALE GENOMIC DNA]</scope>
    <source>
        <strain evidence="1 2">LMG 26858</strain>
    </source>
</reference>
<name>A0A6S7EID8_9BURK</name>
<keyword evidence="2" id="KW-1185">Reference proteome</keyword>
<dbReference type="RefSeq" id="WP_175209548.1">
    <property type="nucleotide sequence ID" value="NZ_CADILG010000047.1"/>
</dbReference>
<gene>
    <name evidence="1" type="ORF">LMG26858_04883</name>
</gene>
<organism evidence="1 2">
    <name type="scientific">Achromobacter anxifer</name>
    <dbReference type="NCBI Taxonomy" id="1287737"/>
    <lineage>
        <taxon>Bacteria</taxon>
        <taxon>Pseudomonadati</taxon>
        <taxon>Pseudomonadota</taxon>
        <taxon>Betaproteobacteria</taxon>
        <taxon>Burkholderiales</taxon>
        <taxon>Alcaligenaceae</taxon>
        <taxon>Achromobacter</taxon>
    </lineage>
</organism>
<evidence type="ECO:0000313" key="2">
    <source>
        <dbReference type="Proteomes" id="UP000494117"/>
    </source>
</evidence>
<evidence type="ECO:0000313" key="1">
    <source>
        <dbReference type="EMBL" id="CAB3913833.1"/>
    </source>
</evidence>
<dbReference type="AlphaFoldDB" id="A0A6S7EID8"/>
<proteinExistence type="predicted"/>
<dbReference type="Proteomes" id="UP000494117">
    <property type="component" value="Unassembled WGS sequence"/>
</dbReference>
<accession>A0A6S7EID8</accession>
<sequence>MEHPIRVPSGWLQHARLLLLALLLGLYCGAAGAQQLDLQAENARYRQWLTDFRADLLRLRQSPDPAAADIDSLFAQTIVPGSRATQLVKTLAEAPGDSTSGEIHFAGFARVFLAVLADAVVAGDGGDFPESQAKYQKHVLRVRYMHVDGGGRLEPYFNNPEVFKPYRLPQAGTLERNAYPFLLFEDRDGKLRLGGVSREFWDLVKFMDALQYA</sequence>